<dbReference type="GO" id="GO:0042802">
    <property type="term" value="F:identical protein binding"/>
    <property type="evidence" value="ECO:0007669"/>
    <property type="project" value="TreeGrafter"/>
</dbReference>
<comment type="caution">
    <text evidence="8">The sequence shown here is derived from an EMBL/GenBank/DDBJ whole genome shotgun (WGS) entry which is preliminary data.</text>
</comment>
<dbReference type="InterPro" id="IPR004839">
    <property type="entry name" value="Aminotransferase_I/II_large"/>
</dbReference>
<dbReference type="InterPro" id="IPR015424">
    <property type="entry name" value="PyrdxlP-dep_Trfase"/>
</dbReference>
<keyword evidence="5 8" id="KW-0808">Transferase</keyword>
<dbReference type="GO" id="GO:0004069">
    <property type="term" value="F:L-aspartate:2-oxoglutarate aminotransferase activity"/>
    <property type="evidence" value="ECO:0007669"/>
    <property type="project" value="TreeGrafter"/>
</dbReference>
<dbReference type="InterPro" id="IPR015422">
    <property type="entry name" value="PyrdxlP-dep_Trfase_small"/>
</dbReference>
<dbReference type="CDD" id="cd00609">
    <property type="entry name" value="AAT_like"/>
    <property type="match status" value="1"/>
</dbReference>
<name>A0A437QD68_9GAMM</name>
<dbReference type="GO" id="GO:0033585">
    <property type="term" value="P:L-phenylalanine biosynthetic process from chorismate via phenylpyruvate"/>
    <property type="evidence" value="ECO:0007669"/>
    <property type="project" value="TreeGrafter"/>
</dbReference>
<dbReference type="FunFam" id="3.90.1150.10:FF:000001">
    <property type="entry name" value="Aspartate aminotransferase"/>
    <property type="match status" value="1"/>
</dbReference>
<keyword evidence="9" id="KW-1185">Reference proteome</keyword>
<accession>A0A437QD68</accession>
<dbReference type="AlphaFoldDB" id="A0A437QD68"/>
<evidence type="ECO:0000256" key="3">
    <source>
        <dbReference type="ARBA" id="ARBA00011738"/>
    </source>
</evidence>
<sequence length="399" mass="43348">MFEHLQPLPADPILNLMVQYRQDTNPNKVDLGVGVYKDEAGNTPIMAAVTEAEKIILATETTKSYIGPAGAEGFNHHVSRLLLGNQHSVLSDQRLAIAQTPGGCGALRMAAEFVAKCRSDVTVWVSTPTWANHIPLLQGAGLTIAEYPYFDKDTKGVQFDAMMDMLSKQTKAGDIVLLHGCCHNPSGADLSREQWDAVAALCVEKGLMPFVDIAYQGLGDGLGEDAYGLRKLADTVPEMLIASSCSKNFGLYRERTGAVMVLAASAEQAKISGSLLFSTIRGHYSMPPAHGAAIVETILSNEKLTQMWDTELTEMRQRILQLRHALADQIAAAGCEQSFAFIPEQKGMFSFLGISKEQVARLRDEYSIYMVDSSRVNIAGLNSSNLDYVAQSLTNVLKG</sequence>
<dbReference type="Proteomes" id="UP000282818">
    <property type="component" value="Unassembled WGS sequence"/>
</dbReference>
<dbReference type="SUPFAM" id="SSF53383">
    <property type="entry name" value="PLP-dependent transferases"/>
    <property type="match status" value="1"/>
</dbReference>
<dbReference type="EMBL" id="SACQ01000001">
    <property type="protein sequence ID" value="RVU32395.1"/>
    <property type="molecule type" value="Genomic_DNA"/>
</dbReference>
<evidence type="ECO:0000256" key="2">
    <source>
        <dbReference type="ARBA" id="ARBA00007441"/>
    </source>
</evidence>
<comment type="similarity">
    <text evidence="2">Belongs to the class-I pyridoxal-phosphate-dependent aminotransferase family.</text>
</comment>
<comment type="subunit">
    <text evidence="3">Homodimer.</text>
</comment>
<proteinExistence type="inferred from homology"/>
<dbReference type="Gene3D" id="3.90.1150.10">
    <property type="entry name" value="Aspartate Aminotransferase, domain 1"/>
    <property type="match status" value="1"/>
</dbReference>
<protein>
    <submittedName>
        <fullName evidence="8">Aspartate/tyrosine/aromatic aminotransferase</fullName>
    </submittedName>
</protein>
<dbReference type="GO" id="GO:0005829">
    <property type="term" value="C:cytosol"/>
    <property type="evidence" value="ECO:0007669"/>
    <property type="project" value="TreeGrafter"/>
</dbReference>
<dbReference type="FunFam" id="3.40.640.10:FF:000066">
    <property type="entry name" value="Aspartate aminotransferase"/>
    <property type="match status" value="1"/>
</dbReference>
<feature type="domain" description="Aminotransferase class I/classII large" evidence="7">
    <location>
        <begin position="27"/>
        <end position="393"/>
    </location>
</feature>
<dbReference type="Gene3D" id="3.40.640.10">
    <property type="entry name" value="Type I PLP-dependent aspartate aminotransferase-like (Major domain)"/>
    <property type="match status" value="1"/>
</dbReference>
<keyword evidence="6" id="KW-0663">Pyridoxal phosphate</keyword>
<organism evidence="8 9">
    <name type="scientific">Neptunomonas marina</name>
    <dbReference type="NCBI Taxonomy" id="1815562"/>
    <lineage>
        <taxon>Bacteria</taxon>
        <taxon>Pseudomonadati</taxon>
        <taxon>Pseudomonadota</taxon>
        <taxon>Gammaproteobacteria</taxon>
        <taxon>Oceanospirillales</taxon>
        <taxon>Oceanospirillaceae</taxon>
        <taxon>Neptunomonas</taxon>
    </lineage>
</organism>
<dbReference type="GO" id="GO:0004838">
    <property type="term" value="F:L-tyrosine-2-oxoglutarate transaminase activity"/>
    <property type="evidence" value="ECO:0007669"/>
    <property type="project" value="TreeGrafter"/>
</dbReference>
<comment type="cofactor">
    <cofactor evidence="1">
        <name>pyridoxal 5'-phosphate</name>
        <dbReference type="ChEBI" id="CHEBI:597326"/>
    </cofactor>
</comment>
<dbReference type="Pfam" id="PF00155">
    <property type="entry name" value="Aminotran_1_2"/>
    <property type="match status" value="1"/>
</dbReference>
<evidence type="ECO:0000313" key="9">
    <source>
        <dbReference type="Proteomes" id="UP000282818"/>
    </source>
</evidence>
<dbReference type="InterPro" id="IPR015421">
    <property type="entry name" value="PyrdxlP-dep_Trfase_major"/>
</dbReference>
<evidence type="ECO:0000256" key="4">
    <source>
        <dbReference type="ARBA" id="ARBA00022576"/>
    </source>
</evidence>
<gene>
    <name evidence="8" type="ORF">EOE65_01710</name>
</gene>
<keyword evidence="4 8" id="KW-0032">Aminotransferase</keyword>
<dbReference type="InterPro" id="IPR000796">
    <property type="entry name" value="Asp_trans"/>
</dbReference>
<dbReference type="NCBIfam" id="NF006719">
    <property type="entry name" value="PRK09257.1"/>
    <property type="match status" value="1"/>
</dbReference>
<evidence type="ECO:0000259" key="7">
    <source>
        <dbReference type="Pfam" id="PF00155"/>
    </source>
</evidence>
<dbReference type="RefSeq" id="WP_127692564.1">
    <property type="nucleotide sequence ID" value="NZ_SACQ01000001.1"/>
</dbReference>
<evidence type="ECO:0000313" key="8">
    <source>
        <dbReference type="EMBL" id="RVU32395.1"/>
    </source>
</evidence>
<dbReference type="PANTHER" id="PTHR11879:SF22">
    <property type="entry name" value="ASPARTATE AMINOTRANSFERASE, MITOCHONDRIAL"/>
    <property type="match status" value="1"/>
</dbReference>
<evidence type="ECO:0000256" key="6">
    <source>
        <dbReference type="ARBA" id="ARBA00022898"/>
    </source>
</evidence>
<dbReference type="PANTHER" id="PTHR11879">
    <property type="entry name" value="ASPARTATE AMINOTRANSFERASE"/>
    <property type="match status" value="1"/>
</dbReference>
<evidence type="ECO:0000256" key="1">
    <source>
        <dbReference type="ARBA" id="ARBA00001933"/>
    </source>
</evidence>
<evidence type="ECO:0000256" key="5">
    <source>
        <dbReference type="ARBA" id="ARBA00022679"/>
    </source>
</evidence>
<dbReference type="GO" id="GO:0030170">
    <property type="term" value="F:pyridoxal phosphate binding"/>
    <property type="evidence" value="ECO:0007669"/>
    <property type="project" value="InterPro"/>
</dbReference>
<reference evidence="8 9" key="1">
    <citation type="submission" date="2019-01" db="EMBL/GenBank/DDBJ databases">
        <authorList>
            <person name="Chen W.-M."/>
        </authorList>
    </citation>
    <scope>NUCLEOTIDE SEQUENCE [LARGE SCALE GENOMIC DNA]</scope>
    <source>
        <strain evidence="8 9">HPM-16</strain>
    </source>
</reference>
<dbReference type="PRINTS" id="PR00799">
    <property type="entry name" value="TRANSAMINASE"/>
</dbReference>